<gene>
    <name evidence="4" type="ORF">GFSPODELE1_LOCUS6733</name>
</gene>
<keyword evidence="1" id="KW-0560">Oxidoreductase</keyword>
<sequence>MPTVTSGKVLVTGANGYVATWIIKTLLEKGYSVRGAVRSEAKGAHTRNLFASYGDKFELCVVEDITKDGAFDDAVKDVDAIEHVASPVTLSAVDPNELIKPAVEGTRGILQSALRHGTRVKRFVMTSSTSAVKEIGVPGRHVYSETNWNWKAVREVNEKGASADQMEKYCASKTLAERFAWDFYEEKKESGIPFDIVTVIPPYIFGPWLHEIKDPSVLNVPNNMFYDDVIQGKADNETLANFGYQWVDVRDLALAHVLSLENEEAGGKRLLISAGNFKLQDLVNSARRFSDEIPLGNTSYRKEAAEHLATLDTSKTVAILPQLHYRDLEDTTLAILECCEKNGWWSR</sequence>
<evidence type="ECO:0000313" key="5">
    <source>
        <dbReference type="Proteomes" id="UP001497453"/>
    </source>
</evidence>
<dbReference type="Gene3D" id="3.40.50.720">
    <property type="entry name" value="NAD(P)-binding Rossmann-like Domain"/>
    <property type="match status" value="1"/>
</dbReference>
<dbReference type="PANTHER" id="PTHR10366">
    <property type="entry name" value="NAD DEPENDENT EPIMERASE/DEHYDRATASE"/>
    <property type="match status" value="1"/>
</dbReference>
<dbReference type="Proteomes" id="UP001497453">
    <property type="component" value="Chromosome 4"/>
</dbReference>
<organism evidence="4 5">
    <name type="scientific">Somion occarium</name>
    <dbReference type="NCBI Taxonomy" id="3059160"/>
    <lineage>
        <taxon>Eukaryota</taxon>
        <taxon>Fungi</taxon>
        <taxon>Dikarya</taxon>
        <taxon>Basidiomycota</taxon>
        <taxon>Agaricomycotina</taxon>
        <taxon>Agaricomycetes</taxon>
        <taxon>Polyporales</taxon>
        <taxon>Cerrenaceae</taxon>
        <taxon>Somion</taxon>
    </lineage>
</organism>
<feature type="domain" description="NAD-dependent epimerase/dehydratase" evidence="3">
    <location>
        <begin position="9"/>
        <end position="268"/>
    </location>
</feature>
<proteinExistence type="inferred from homology"/>
<evidence type="ECO:0000313" key="4">
    <source>
        <dbReference type="EMBL" id="CAL1708191.1"/>
    </source>
</evidence>
<dbReference type="PANTHER" id="PTHR10366:SF564">
    <property type="entry name" value="STEROL-4-ALPHA-CARBOXYLATE 3-DEHYDROGENASE, DECARBOXYLATING"/>
    <property type="match status" value="1"/>
</dbReference>
<keyword evidence="5" id="KW-1185">Reference proteome</keyword>
<protein>
    <recommendedName>
        <fullName evidence="3">NAD-dependent epimerase/dehydratase domain-containing protein</fullName>
    </recommendedName>
</protein>
<dbReference type="InterPro" id="IPR001509">
    <property type="entry name" value="Epimerase_deHydtase"/>
</dbReference>
<comment type="similarity">
    <text evidence="2">Belongs to the NAD(P)-dependent epimerase/dehydratase family. Dihydroflavonol-4-reductase subfamily.</text>
</comment>
<reference evidence="5" key="1">
    <citation type="submission" date="2024-04" db="EMBL/GenBank/DDBJ databases">
        <authorList>
            <person name="Shaw F."/>
            <person name="Minotto A."/>
        </authorList>
    </citation>
    <scope>NUCLEOTIDE SEQUENCE [LARGE SCALE GENOMIC DNA]</scope>
</reference>
<evidence type="ECO:0000256" key="2">
    <source>
        <dbReference type="ARBA" id="ARBA00023445"/>
    </source>
</evidence>
<evidence type="ECO:0000259" key="3">
    <source>
        <dbReference type="Pfam" id="PF01370"/>
    </source>
</evidence>
<accession>A0ABP1DK64</accession>
<evidence type="ECO:0000256" key="1">
    <source>
        <dbReference type="ARBA" id="ARBA00023002"/>
    </source>
</evidence>
<dbReference type="SUPFAM" id="SSF51735">
    <property type="entry name" value="NAD(P)-binding Rossmann-fold domains"/>
    <property type="match status" value="1"/>
</dbReference>
<dbReference type="Pfam" id="PF01370">
    <property type="entry name" value="Epimerase"/>
    <property type="match status" value="1"/>
</dbReference>
<dbReference type="EMBL" id="OZ037947">
    <property type="protein sequence ID" value="CAL1708191.1"/>
    <property type="molecule type" value="Genomic_DNA"/>
</dbReference>
<name>A0ABP1DK64_9APHY</name>
<dbReference type="InterPro" id="IPR036291">
    <property type="entry name" value="NAD(P)-bd_dom_sf"/>
</dbReference>
<dbReference type="InterPro" id="IPR050425">
    <property type="entry name" value="NAD(P)_dehydrat-like"/>
</dbReference>